<organism evidence="1 3">
    <name type="scientific">Lentinula detonsa</name>
    <dbReference type="NCBI Taxonomy" id="2804962"/>
    <lineage>
        <taxon>Eukaryota</taxon>
        <taxon>Fungi</taxon>
        <taxon>Dikarya</taxon>
        <taxon>Basidiomycota</taxon>
        <taxon>Agaricomycotina</taxon>
        <taxon>Agaricomycetes</taxon>
        <taxon>Agaricomycetidae</taxon>
        <taxon>Agaricales</taxon>
        <taxon>Marasmiineae</taxon>
        <taxon>Omphalotaceae</taxon>
        <taxon>Lentinula</taxon>
    </lineage>
</organism>
<evidence type="ECO:0000313" key="1">
    <source>
        <dbReference type="EMBL" id="KAJ3751145.1"/>
    </source>
</evidence>
<dbReference type="AlphaFoldDB" id="A0A9W8PCB6"/>
<gene>
    <name evidence="1" type="ORF">DFH05DRAFT_165636</name>
    <name evidence="2" type="ORF">F5890DRAFT_1555166</name>
</gene>
<dbReference type="Proteomes" id="UP001163850">
    <property type="component" value="Unassembled WGS sequence"/>
</dbReference>
<keyword evidence="3" id="KW-1185">Reference proteome</keyword>
<evidence type="ECO:0000313" key="2">
    <source>
        <dbReference type="EMBL" id="KAJ3983243.1"/>
    </source>
</evidence>
<name>A0A9W8PCB6_9AGAR</name>
<accession>A0AA38PXQ3</accession>
<reference evidence="1" key="1">
    <citation type="submission" date="2022-08" db="EMBL/GenBank/DDBJ databases">
        <authorList>
            <consortium name="DOE Joint Genome Institute"/>
            <person name="Min B."/>
            <person name="Sierra-Patev S."/>
            <person name="Naranjo-Ortiz M."/>
            <person name="Looney B."/>
            <person name="Konkel Z."/>
            <person name="Slot J.C."/>
            <person name="Sakamoto Y."/>
            <person name="Steenwyk J.L."/>
            <person name="Rokas A."/>
            <person name="Carro J."/>
            <person name="Camarero S."/>
            <person name="Ferreira P."/>
            <person name="Molpeceres G."/>
            <person name="Ruiz-duenas F.J."/>
            <person name="Serrano A."/>
            <person name="Henrissat B."/>
            <person name="Drula E."/>
            <person name="Hughes K.W."/>
            <person name="Mata J.L."/>
            <person name="Ishikawa N.K."/>
            <person name="Vargas-Isla R."/>
            <person name="Ushijima S."/>
            <person name="Smith C.A."/>
            <person name="Ahrendt S."/>
            <person name="Andreopoulos W."/>
            <person name="He G."/>
            <person name="LaButti K."/>
            <person name="Lipzen A."/>
            <person name="Ng V."/>
            <person name="Riley R."/>
            <person name="Sandor L."/>
            <person name="Barry K."/>
            <person name="Martinez A.T."/>
            <person name="Xiao Y."/>
            <person name="Gibbons J.G."/>
            <person name="Terashima K."/>
            <person name="Hibbett D.S."/>
            <person name="Grigoriev I.V."/>
        </authorList>
    </citation>
    <scope>NUCLEOTIDE SEQUENCE</scope>
    <source>
        <strain evidence="1">TFB7810</strain>
    </source>
</reference>
<dbReference type="EMBL" id="JANVFU010000001">
    <property type="protein sequence ID" value="KAJ3751145.1"/>
    <property type="molecule type" value="Genomic_DNA"/>
</dbReference>
<comment type="caution">
    <text evidence="1">The sequence shown here is derived from an EMBL/GenBank/DDBJ whole genome shotgun (WGS) entry which is preliminary data.</text>
</comment>
<evidence type="ECO:0000313" key="3">
    <source>
        <dbReference type="Proteomes" id="UP001142393"/>
    </source>
</evidence>
<proteinExistence type="predicted"/>
<protein>
    <submittedName>
        <fullName evidence="1">Uncharacterized protein</fullName>
    </submittedName>
</protein>
<reference evidence="1 3" key="3">
    <citation type="journal article" date="2023" name="Proc. Natl. Acad. Sci. U.S.A.">
        <title>A global phylogenomic analysis of the shiitake genus Lentinula.</title>
        <authorList>
            <person name="Sierra-Patev S."/>
            <person name="Min B."/>
            <person name="Naranjo-Ortiz M."/>
            <person name="Looney B."/>
            <person name="Konkel Z."/>
            <person name="Slot J.C."/>
            <person name="Sakamoto Y."/>
            <person name="Steenwyk J.L."/>
            <person name="Rokas A."/>
            <person name="Carro J."/>
            <person name="Camarero S."/>
            <person name="Ferreira P."/>
            <person name="Molpeceres G."/>
            <person name="Ruiz-Duenas F.J."/>
            <person name="Serrano A."/>
            <person name="Henrissat B."/>
            <person name="Drula E."/>
            <person name="Hughes K.W."/>
            <person name="Mata J.L."/>
            <person name="Ishikawa N.K."/>
            <person name="Vargas-Isla R."/>
            <person name="Ushijima S."/>
            <person name="Smith C.A."/>
            <person name="Donoghue J."/>
            <person name="Ahrendt S."/>
            <person name="Andreopoulos W."/>
            <person name="He G."/>
            <person name="LaButti K."/>
            <person name="Lipzen A."/>
            <person name="Ng V."/>
            <person name="Riley R."/>
            <person name="Sandor L."/>
            <person name="Barry K."/>
            <person name="Martinez A.T."/>
            <person name="Xiao Y."/>
            <person name="Gibbons J.G."/>
            <person name="Terashima K."/>
            <person name="Grigoriev I.V."/>
            <person name="Hibbett D."/>
        </authorList>
    </citation>
    <scope>NUCLEOTIDE SEQUENCE [LARGE SCALE GENOMIC DNA]</scope>
    <source>
        <strain evidence="1 3">TFB7810</strain>
    </source>
</reference>
<reference evidence="2" key="2">
    <citation type="submission" date="2022-08" db="EMBL/GenBank/DDBJ databases">
        <authorList>
            <consortium name="DOE Joint Genome Institute"/>
            <person name="Min B."/>
            <person name="Riley R."/>
            <person name="Sierra-Patev S."/>
            <person name="Naranjo-Ortiz M."/>
            <person name="Looney B."/>
            <person name="Konkel Z."/>
            <person name="Slot J.C."/>
            <person name="Sakamoto Y."/>
            <person name="Steenwyk J.L."/>
            <person name="Rokas A."/>
            <person name="Carro J."/>
            <person name="Camarero S."/>
            <person name="Ferreira P."/>
            <person name="Molpeceres G."/>
            <person name="Ruiz-Duenas F.J."/>
            <person name="Serrano A."/>
            <person name="Henrissat B."/>
            <person name="Drula E."/>
            <person name="Hughes K.W."/>
            <person name="Mata J.L."/>
            <person name="Ishikawa N.K."/>
            <person name="Vargas-Isla R."/>
            <person name="Ushijima S."/>
            <person name="Smith C.A."/>
            <person name="Ahrendt S."/>
            <person name="Andreopoulos W."/>
            <person name="He G."/>
            <person name="Labutti K."/>
            <person name="Lipzen A."/>
            <person name="Ng V."/>
            <person name="Sandor L."/>
            <person name="Barry K."/>
            <person name="Martinez A.T."/>
            <person name="Xiao Y."/>
            <person name="Gibbons J.G."/>
            <person name="Terashima K."/>
            <person name="Hibbett D.S."/>
            <person name="Grigoriev I.V."/>
        </authorList>
    </citation>
    <scope>NUCLEOTIDE SEQUENCE</scope>
    <source>
        <strain evidence="2">TFB7829</strain>
    </source>
</reference>
<sequence>MDEAYMDKKIVDLSDDELVNLGFLGPNVAPGLKRLVEKVKSNPVHLGNVTCFMVDVTKRKYAAQAQPPASPISPTVNEAEMLYSELSNDPTALTVITPELISQYERNFYYHGVSGNPPKLLWRSDLETNPFPIPAPGTNFYKIPTKTACGVFKTSLNEVWHDSVAPQILASIKAHGLKYSALETARFLTVEEGGHESFGPIIVWIAVRPNTTNAEAVRDATPDILRILANVQITDAVVEWYEGSVVSLSGPALKVNGESLV</sequence>
<accession>A0A9W8PCB6</accession>
<dbReference type="EMBL" id="MU802029">
    <property type="protein sequence ID" value="KAJ3983243.1"/>
    <property type="molecule type" value="Genomic_DNA"/>
</dbReference>
<dbReference type="Proteomes" id="UP001142393">
    <property type="component" value="Unassembled WGS sequence"/>
</dbReference>